<dbReference type="RefSeq" id="XP_013323974.1">
    <property type="nucleotide sequence ID" value="XM_013468520.1"/>
</dbReference>
<feature type="non-terminal residue" evidence="2">
    <location>
        <position position="1"/>
    </location>
</feature>
<reference evidence="2 3" key="1">
    <citation type="submission" date="2015-04" db="EMBL/GenBank/DDBJ databases">
        <authorList>
            <person name="Heijne W.H."/>
            <person name="Fedorova N.D."/>
            <person name="Nierman W.C."/>
            <person name="Vollebregt A.W."/>
            <person name="Zhao Z."/>
            <person name="Wu L."/>
            <person name="Kumar M."/>
            <person name="Stam H."/>
            <person name="van den Berg M.A."/>
            <person name="Pel H.J."/>
        </authorList>
    </citation>
    <scope>NUCLEOTIDE SEQUENCE [LARGE SCALE GENOMIC DNA]</scope>
    <source>
        <strain evidence="2 3">CBS 393.64</strain>
    </source>
</reference>
<name>A0A0F4YGI9_RASE3</name>
<dbReference type="EMBL" id="LASV01000663">
    <property type="protein sequence ID" value="KKA17362.1"/>
    <property type="molecule type" value="Genomic_DNA"/>
</dbReference>
<evidence type="ECO:0000313" key="2">
    <source>
        <dbReference type="EMBL" id="KKA17362.1"/>
    </source>
</evidence>
<dbReference type="Proteomes" id="UP000053958">
    <property type="component" value="Unassembled WGS sequence"/>
</dbReference>
<evidence type="ECO:0000313" key="3">
    <source>
        <dbReference type="Proteomes" id="UP000053958"/>
    </source>
</evidence>
<sequence length="137" mass="15254">RRLGRKQSGSLARGKRSSLDNDHTMPSGTIKMVSLDHGALCVQYRGPTAEVRLWWVIVDLSTEETVVLSPRNHQRDRRRSRRGITAWTVIIGLGDLGAYSSQSVVCVDVCTVQLRRWEAVRVQPCWAASANHGGDCL</sequence>
<dbReference type="GeneID" id="25320949"/>
<comment type="caution">
    <text evidence="2">The sequence shown here is derived from an EMBL/GenBank/DDBJ whole genome shotgun (WGS) entry which is preliminary data.</text>
</comment>
<dbReference type="AlphaFoldDB" id="A0A0F4YGI9"/>
<organism evidence="2 3">
    <name type="scientific">Rasamsonia emersonii (strain ATCC 16479 / CBS 393.64 / IMI 116815)</name>
    <dbReference type="NCBI Taxonomy" id="1408163"/>
    <lineage>
        <taxon>Eukaryota</taxon>
        <taxon>Fungi</taxon>
        <taxon>Dikarya</taxon>
        <taxon>Ascomycota</taxon>
        <taxon>Pezizomycotina</taxon>
        <taxon>Eurotiomycetes</taxon>
        <taxon>Eurotiomycetidae</taxon>
        <taxon>Eurotiales</taxon>
        <taxon>Trichocomaceae</taxon>
        <taxon>Rasamsonia</taxon>
    </lineage>
</organism>
<feature type="region of interest" description="Disordered" evidence="1">
    <location>
        <begin position="1"/>
        <end position="25"/>
    </location>
</feature>
<evidence type="ECO:0000256" key="1">
    <source>
        <dbReference type="SAM" id="MobiDB-lite"/>
    </source>
</evidence>
<protein>
    <submittedName>
        <fullName evidence="2">Uncharacterized protein</fullName>
    </submittedName>
</protein>
<gene>
    <name evidence="2" type="ORF">T310_8793</name>
</gene>
<proteinExistence type="predicted"/>
<keyword evidence="3" id="KW-1185">Reference proteome</keyword>
<accession>A0A0F4YGI9</accession>